<sequence length="89" mass="9366">MIFPLTHSNGTPSLRQPTPMSYVMATAANSLLAISLPAPALPLVFGAGLRSYYSTQYLIPGMEVSTIALTWRLVDGLVGLHGGAISAYS</sequence>
<feature type="transmembrane region" description="Helical" evidence="1">
    <location>
        <begin position="20"/>
        <end position="45"/>
    </location>
</feature>
<proteinExistence type="predicted"/>
<reference evidence="2 3" key="1">
    <citation type="submission" date="2016-07" db="EMBL/GenBank/DDBJ databases">
        <title>Pervasive Adenine N6-methylation of Active Genes in Fungi.</title>
        <authorList>
            <consortium name="DOE Joint Genome Institute"/>
            <person name="Mondo S.J."/>
            <person name="Dannebaum R.O."/>
            <person name="Kuo R.C."/>
            <person name="Labutti K."/>
            <person name="Haridas S."/>
            <person name="Kuo A."/>
            <person name="Salamov A."/>
            <person name="Ahrendt S.R."/>
            <person name="Lipzen A."/>
            <person name="Sullivan W."/>
            <person name="Andreopoulos W.B."/>
            <person name="Clum A."/>
            <person name="Lindquist E."/>
            <person name="Daum C."/>
            <person name="Ramamoorthy G.K."/>
            <person name="Gryganskyi A."/>
            <person name="Culley D."/>
            <person name="Magnuson J.K."/>
            <person name="James T.Y."/>
            <person name="O'Malley M.A."/>
            <person name="Stajich J.E."/>
            <person name="Spatafora J.W."/>
            <person name="Visel A."/>
            <person name="Grigoriev I.V."/>
        </authorList>
    </citation>
    <scope>NUCLEOTIDE SEQUENCE [LARGE SCALE GENOMIC DNA]</scope>
    <source>
        <strain evidence="2 3">PL171</strain>
    </source>
</reference>
<keyword evidence="1" id="KW-1133">Transmembrane helix</keyword>
<keyword evidence="1" id="KW-0472">Membrane</keyword>
<evidence type="ECO:0000313" key="2">
    <source>
        <dbReference type="EMBL" id="ORZ28071.1"/>
    </source>
</evidence>
<protein>
    <submittedName>
        <fullName evidence="2">Uncharacterized protein</fullName>
    </submittedName>
</protein>
<dbReference type="Proteomes" id="UP000193411">
    <property type="component" value="Unassembled WGS sequence"/>
</dbReference>
<dbReference type="EMBL" id="MCFL01000364">
    <property type="protein sequence ID" value="ORZ28071.1"/>
    <property type="molecule type" value="Genomic_DNA"/>
</dbReference>
<comment type="caution">
    <text evidence="2">The sequence shown here is derived from an EMBL/GenBank/DDBJ whole genome shotgun (WGS) entry which is preliminary data.</text>
</comment>
<dbReference type="AlphaFoldDB" id="A0A1Y2H259"/>
<keyword evidence="1" id="KW-0812">Transmembrane</keyword>
<organism evidence="2 3">
    <name type="scientific">Catenaria anguillulae PL171</name>
    <dbReference type="NCBI Taxonomy" id="765915"/>
    <lineage>
        <taxon>Eukaryota</taxon>
        <taxon>Fungi</taxon>
        <taxon>Fungi incertae sedis</taxon>
        <taxon>Blastocladiomycota</taxon>
        <taxon>Blastocladiomycetes</taxon>
        <taxon>Blastocladiales</taxon>
        <taxon>Catenariaceae</taxon>
        <taxon>Catenaria</taxon>
    </lineage>
</organism>
<keyword evidence="3" id="KW-1185">Reference proteome</keyword>
<accession>A0A1Y2H259</accession>
<evidence type="ECO:0000313" key="3">
    <source>
        <dbReference type="Proteomes" id="UP000193411"/>
    </source>
</evidence>
<gene>
    <name evidence="2" type="ORF">BCR44DRAFT_1520842</name>
</gene>
<evidence type="ECO:0000256" key="1">
    <source>
        <dbReference type="SAM" id="Phobius"/>
    </source>
</evidence>
<name>A0A1Y2H259_9FUNG</name>